<organism evidence="1 2">
    <name type="scientific">Lucilia cuprina</name>
    <name type="common">Green bottle fly</name>
    <name type="synonym">Australian sheep blowfly</name>
    <dbReference type="NCBI Taxonomy" id="7375"/>
    <lineage>
        <taxon>Eukaryota</taxon>
        <taxon>Metazoa</taxon>
        <taxon>Ecdysozoa</taxon>
        <taxon>Arthropoda</taxon>
        <taxon>Hexapoda</taxon>
        <taxon>Insecta</taxon>
        <taxon>Pterygota</taxon>
        <taxon>Neoptera</taxon>
        <taxon>Endopterygota</taxon>
        <taxon>Diptera</taxon>
        <taxon>Brachycera</taxon>
        <taxon>Muscomorpha</taxon>
        <taxon>Oestroidea</taxon>
        <taxon>Calliphoridae</taxon>
        <taxon>Luciliinae</taxon>
        <taxon>Lucilia</taxon>
    </lineage>
</organism>
<accession>A0A0L0C5X6</accession>
<keyword evidence="2" id="KW-1185">Reference proteome</keyword>
<evidence type="ECO:0000313" key="1">
    <source>
        <dbReference type="EMBL" id="KNC26819.1"/>
    </source>
</evidence>
<proteinExistence type="predicted"/>
<sequence>MEEETQAAQALEAEIVAIDIKEKLDNIMPKLQTLNSSINFINEESRSSSVCSHTLDLEPHVHYLELQEKHADERLAAELKRLEDRKFQLPSEEELKTNP</sequence>
<reference evidence="1 2" key="1">
    <citation type="journal article" date="2015" name="Nat. Commun.">
        <title>Lucilia cuprina genome unlocks parasitic fly biology to underpin future interventions.</title>
        <authorList>
            <person name="Anstead C.A."/>
            <person name="Korhonen P.K."/>
            <person name="Young N.D."/>
            <person name="Hall R.S."/>
            <person name="Jex A.R."/>
            <person name="Murali S.C."/>
            <person name="Hughes D.S."/>
            <person name="Lee S.F."/>
            <person name="Perry T."/>
            <person name="Stroehlein A.J."/>
            <person name="Ansell B.R."/>
            <person name="Breugelmans B."/>
            <person name="Hofmann A."/>
            <person name="Qu J."/>
            <person name="Dugan S."/>
            <person name="Lee S.L."/>
            <person name="Chao H."/>
            <person name="Dinh H."/>
            <person name="Han Y."/>
            <person name="Doddapaneni H.V."/>
            <person name="Worley K.C."/>
            <person name="Muzny D.M."/>
            <person name="Ioannidis P."/>
            <person name="Waterhouse R.M."/>
            <person name="Zdobnov E.M."/>
            <person name="James P.J."/>
            <person name="Bagnall N.H."/>
            <person name="Kotze A.C."/>
            <person name="Gibbs R.A."/>
            <person name="Richards S."/>
            <person name="Batterham P."/>
            <person name="Gasser R.B."/>
        </authorList>
    </citation>
    <scope>NUCLEOTIDE SEQUENCE [LARGE SCALE GENOMIC DNA]</scope>
    <source>
        <strain evidence="1 2">LS</strain>
        <tissue evidence="1">Full body</tissue>
    </source>
</reference>
<name>A0A0L0C5X6_LUCCU</name>
<comment type="caution">
    <text evidence="1">The sequence shown here is derived from an EMBL/GenBank/DDBJ whole genome shotgun (WGS) entry which is preliminary data.</text>
</comment>
<dbReference type="AlphaFoldDB" id="A0A0L0C5X6"/>
<dbReference type="Proteomes" id="UP000037069">
    <property type="component" value="Unassembled WGS sequence"/>
</dbReference>
<dbReference type="EMBL" id="JRES01000955">
    <property type="protein sequence ID" value="KNC26819.1"/>
    <property type="molecule type" value="Genomic_DNA"/>
</dbReference>
<protein>
    <submittedName>
        <fullName evidence="1">Uncharacterized protein</fullName>
    </submittedName>
</protein>
<gene>
    <name evidence="1" type="ORF">FF38_06370</name>
</gene>
<evidence type="ECO:0000313" key="2">
    <source>
        <dbReference type="Proteomes" id="UP000037069"/>
    </source>
</evidence>
<dbReference type="OrthoDB" id="2408655at2759"/>